<comment type="caution">
    <text evidence="10">The sequence shown here is derived from an EMBL/GenBank/DDBJ whole genome shotgun (WGS) entry which is preliminary data.</text>
</comment>
<accession>A0A2R5F2Q3</accession>
<dbReference type="InterPro" id="IPR003594">
    <property type="entry name" value="HATPase_dom"/>
</dbReference>
<evidence type="ECO:0000313" key="11">
    <source>
        <dbReference type="Proteomes" id="UP000245081"/>
    </source>
</evidence>
<evidence type="ECO:0000256" key="5">
    <source>
        <dbReference type="ARBA" id="ARBA00022777"/>
    </source>
</evidence>
<evidence type="ECO:0000256" key="4">
    <source>
        <dbReference type="ARBA" id="ARBA00022679"/>
    </source>
</evidence>
<feature type="domain" description="PAS" evidence="9">
    <location>
        <begin position="63"/>
        <end position="98"/>
    </location>
</feature>
<keyword evidence="5 10" id="KW-0418">Kinase</keyword>
<dbReference type="GO" id="GO:0000155">
    <property type="term" value="F:phosphorelay sensor kinase activity"/>
    <property type="evidence" value="ECO:0007669"/>
    <property type="project" value="InterPro"/>
</dbReference>
<dbReference type="Pfam" id="PF13188">
    <property type="entry name" value="PAS_8"/>
    <property type="match status" value="1"/>
</dbReference>
<evidence type="ECO:0000256" key="2">
    <source>
        <dbReference type="ARBA" id="ARBA00012438"/>
    </source>
</evidence>
<evidence type="ECO:0000256" key="6">
    <source>
        <dbReference type="ARBA" id="ARBA00023012"/>
    </source>
</evidence>
<keyword evidence="11" id="KW-1185">Reference proteome</keyword>
<organism evidence="10 11">
    <name type="scientific">Novimethylophilus kurashikiensis</name>
    <dbReference type="NCBI Taxonomy" id="1825523"/>
    <lineage>
        <taxon>Bacteria</taxon>
        <taxon>Pseudomonadati</taxon>
        <taxon>Pseudomonadota</taxon>
        <taxon>Betaproteobacteria</taxon>
        <taxon>Nitrosomonadales</taxon>
        <taxon>Methylophilaceae</taxon>
        <taxon>Novimethylophilus</taxon>
    </lineage>
</organism>
<keyword evidence="6" id="KW-0902">Two-component regulatory system</keyword>
<dbReference type="SUPFAM" id="SSF55785">
    <property type="entry name" value="PYP-like sensor domain (PAS domain)"/>
    <property type="match status" value="1"/>
</dbReference>
<keyword evidence="7" id="KW-0175">Coiled coil</keyword>
<evidence type="ECO:0000313" key="10">
    <source>
        <dbReference type="EMBL" id="GBG12866.1"/>
    </source>
</evidence>
<comment type="catalytic activity">
    <reaction evidence="1">
        <text>ATP + protein L-histidine = ADP + protein N-phospho-L-histidine.</text>
        <dbReference type="EC" id="2.7.13.3"/>
    </reaction>
</comment>
<dbReference type="Gene3D" id="3.30.450.20">
    <property type="entry name" value="PAS domain"/>
    <property type="match status" value="1"/>
</dbReference>
<dbReference type="InterPro" id="IPR000014">
    <property type="entry name" value="PAS"/>
</dbReference>
<name>A0A2R5F2Q3_9PROT</name>
<proteinExistence type="predicted"/>
<dbReference type="InterPro" id="IPR035965">
    <property type="entry name" value="PAS-like_dom_sf"/>
</dbReference>
<gene>
    <name evidence="10" type="primary">flrB</name>
    <name evidence="10" type="ORF">NMK_0401</name>
</gene>
<dbReference type="RefSeq" id="WP_109014088.1">
    <property type="nucleotide sequence ID" value="NZ_BDOQ01000002.1"/>
</dbReference>
<dbReference type="InterPro" id="IPR004358">
    <property type="entry name" value="Sig_transdc_His_kin-like_C"/>
</dbReference>
<dbReference type="InterPro" id="IPR050736">
    <property type="entry name" value="Sensor_HK_Regulatory"/>
</dbReference>
<dbReference type="InterPro" id="IPR036890">
    <property type="entry name" value="HATPase_C_sf"/>
</dbReference>
<dbReference type="PROSITE" id="PS50112">
    <property type="entry name" value="PAS"/>
    <property type="match status" value="1"/>
</dbReference>
<keyword evidence="3" id="KW-0597">Phosphoprotein</keyword>
<dbReference type="PRINTS" id="PR00344">
    <property type="entry name" value="BCTRLSENSOR"/>
</dbReference>
<feature type="coiled-coil region" evidence="7">
    <location>
        <begin position="25"/>
        <end position="73"/>
    </location>
</feature>
<reference evidence="10 11" key="1">
    <citation type="journal article" date="2018" name="Environ. Microbiol.">
        <title>Isolation and genomic characterization of Novimethylophilus kurashikiensis gen. nov. sp. nov., a new lanthanide-dependent methylotrophic species of Methylophilaceae.</title>
        <authorList>
            <person name="Lv H."/>
            <person name="Sahin N."/>
            <person name="Tani A."/>
        </authorList>
    </citation>
    <scope>NUCLEOTIDE SEQUENCE [LARGE SCALE GENOMIC DNA]</scope>
    <source>
        <strain evidence="10 11">La2-4</strain>
    </source>
</reference>
<dbReference type="AlphaFoldDB" id="A0A2R5F2Q3"/>
<dbReference type="CDD" id="cd00075">
    <property type="entry name" value="HATPase"/>
    <property type="match status" value="1"/>
</dbReference>
<evidence type="ECO:0000256" key="3">
    <source>
        <dbReference type="ARBA" id="ARBA00022553"/>
    </source>
</evidence>
<dbReference type="SUPFAM" id="SSF47384">
    <property type="entry name" value="Homodimeric domain of signal transducing histidine kinase"/>
    <property type="match status" value="1"/>
</dbReference>
<feature type="domain" description="Histidine kinase" evidence="8">
    <location>
        <begin position="178"/>
        <end position="385"/>
    </location>
</feature>
<dbReference type="OrthoDB" id="6114847at2"/>
<evidence type="ECO:0000256" key="1">
    <source>
        <dbReference type="ARBA" id="ARBA00000085"/>
    </source>
</evidence>
<dbReference type="InterPro" id="IPR003661">
    <property type="entry name" value="HisK_dim/P_dom"/>
</dbReference>
<dbReference type="SUPFAM" id="SSF55874">
    <property type="entry name" value="ATPase domain of HSP90 chaperone/DNA topoisomerase II/histidine kinase"/>
    <property type="match status" value="1"/>
</dbReference>
<evidence type="ECO:0000259" key="9">
    <source>
        <dbReference type="PROSITE" id="PS50112"/>
    </source>
</evidence>
<protein>
    <recommendedName>
        <fullName evidence="2">histidine kinase</fullName>
        <ecNumber evidence="2">2.7.13.3</ecNumber>
    </recommendedName>
</protein>
<dbReference type="CDD" id="cd00082">
    <property type="entry name" value="HisKA"/>
    <property type="match status" value="1"/>
</dbReference>
<dbReference type="Gene3D" id="3.30.565.10">
    <property type="entry name" value="Histidine kinase-like ATPase, C-terminal domain"/>
    <property type="match status" value="1"/>
</dbReference>
<dbReference type="Pfam" id="PF02518">
    <property type="entry name" value="HATPase_c"/>
    <property type="match status" value="1"/>
</dbReference>
<evidence type="ECO:0000256" key="7">
    <source>
        <dbReference type="SAM" id="Coils"/>
    </source>
</evidence>
<dbReference type="PANTHER" id="PTHR43711">
    <property type="entry name" value="TWO-COMPONENT HISTIDINE KINASE"/>
    <property type="match status" value="1"/>
</dbReference>
<keyword evidence="4 10" id="KW-0808">Transferase</keyword>
<sequence>MTDTSKPPSTQEELQQAFALFNQVSEQLTSAYAELQVKAEGLTQELAVANGELRRQYEEKEALSQRLTRLLDALPGGVVVLDAAGLVEEANPAALKLLTEPVIGAPWESVRERCLEATPTPGEWLLAGTERRISISSNIREGLHGEILLLQEVTDAYAMQIQLQRHKRLSAMGEMAAALAHQLRTPLAAALLYTSHLADANLAPEDRSRFSEKALGRLRYLEKLIKDMLVFVRGGRSAQEKILVSSLVSEVQQVMEPQLIQAGIAFTVDDQSQDACVLGSREALAGALHNLLSNAMQACKAGGSVSLSSGVDDGKILFKVCDTGKGIPVALQERLFEPFFTTRTEGTGLGLAIVREVVQIHGGEIAVKSVENEGSEFCLSFPIVKQ</sequence>
<dbReference type="Proteomes" id="UP000245081">
    <property type="component" value="Unassembled WGS sequence"/>
</dbReference>
<dbReference type="EMBL" id="BDOQ01000002">
    <property type="protein sequence ID" value="GBG12866.1"/>
    <property type="molecule type" value="Genomic_DNA"/>
</dbReference>
<dbReference type="InterPro" id="IPR036097">
    <property type="entry name" value="HisK_dim/P_sf"/>
</dbReference>
<dbReference type="InterPro" id="IPR005467">
    <property type="entry name" value="His_kinase_dom"/>
</dbReference>
<dbReference type="SMART" id="SM00388">
    <property type="entry name" value="HisKA"/>
    <property type="match status" value="1"/>
</dbReference>
<dbReference type="Pfam" id="PF00512">
    <property type="entry name" value="HisKA"/>
    <property type="match status" value="1"/>
</dbReference>
<dbReference type="SMART" id="SM00387">
    <property type="entry name" value="HATPase_c"/>
    <property type="match status" value="1"/>
</dbReference>
<dbReference type="EC" id="2.7.13.3" evidence="2"/>
<evidence type="ECO:0000259" key="8">
    <source>
        <dbReference type="PROSITE" id="PS50109"/>
    </source>
</evidence>
<dbReference type="PROSITE" id="PS50109">
    <property type="entry name" value="HIS_KIN"/>
    <property type="match status" value="1"/>
</dbReference>
<dbReference type="PANTHER" id="PTHR43711:SF28">
    <property type="entry name" value="SENSOR HISTIDINE KINASE YXDK"/>
    <property type="match status" value="1"/>
</dbReference>
<dbReference type="Gene3D" id="1.10.287.130">
    <property type="match status" value="1"/>
</dbReference>